<dbReference type="AlphaFoldDB" id="A0A1M7LGS3"/>
<dbReference type="SUPFAM" id="SSF46785">
    <property type="entry name" value="Winged helix' DNA-binding domain"/>
    <property type="match status" value="1"/>
</dbReference>
<dbReference type="PANTHER" id="PTHR30346:SF0">
    <property type="entry name" value="HCA OPERON TRANSCRIPTIONAL ACTIVATOR HCAR"/>
    <property type="match status" value="1"/>
</dbReference>
<dbReference type="InterPro" id="IPR000847">
    <property type="entry name" value="LysR_HTH_N"/>
</dbReference>
<accession>A0A1M7LGS3</accession>
<dbReference type="Pfam" id="PF00126">
    <property type="entry name" value="HTH_1"/>
    <property type="match status" value="1"/>
</dbReference>
<evidence type="ECO:0000259" key="5">
    <source>
        <dbReference type="PROSITE" id="PS50931"/>
    </source>
</evidence>
<dbReference type="Proteomes" id="UP000184111">
    <property type="component" value="Unassembled WGS sequence"/>
</dbReference>
<dbReference type="FunFam" id="1.10.10.10:FF:000001">
    <property type="entry name" value="LysR family transcriptional regulator"/>
    <property type="match status" value="1"/>
</dbReference>
<comment type="similarity">
    <text evidence="1">Belongs to the LysR transcriptional regulatory family.</text>
</comment>
<gene>
    <name evidence="6" type="ORF">SAMN05216499_11434</name>
</gene>
<dbReference type="Gene3D" id="3.40.190.10">
    <property type="entry name" value="Periplasmic binding protein-like II"/>
    <property type="match status" value="2"/>
</dbReference>
<dbReference type="GO" id="GO:0003677">
    <property type="term" value="F:DNA binding"/>
    <property type="evidence" value="ECO:0007669"/>
    <property type="project" value="UniProtKB-KW"/>
</dbReference>
<evidence type="ECO:0000256" key="4">
    <source>
        <dbReference type="ARBA" id="ARBA00023163"/>
    </source>
</evidence>
<dbReference type="Gene3D" id="1.10.10.10">
    <property type="entry name" value="Winged helix-like DNA-binding domain superfamily/Winged helix DNA-binding domain"/>
    <property type="match status" value="1"/>
</dbReference>
<dbReference type="RefSeq" id="WP_235002314.1">
    <property type="nucleotide sequence ID" value="NZ_FRBI01000014.1"/>
</dbReference>
<dbReference type="GO" id="GO:0003700">
    <property type="term" value="F:DNA-binding transcription factor activity"/>
    <property type="evidence" value="ECO:0007669"/>
    <property type="project" value="InterPro"/>
</dbReference>
<dbReference type="InterPro" id="IPR036390">
    <property type="entry name" value="WH_DNA-bd_sf"/>
</dbReference>
<keyword evidence="7" id="KW-1185">Reference proteome</keyword>
<keyword evidence="4" id="KW-0804">Transcription</keyword>
<keyword evidence="3 6" id="KW-0238">DNA-binding</keyword>
<sequence length="324" mass="35090">MRDGGAAVDLDLAQVRAFVVTADRLHFGQAAAELYLTQQALSKRVARLEDALGRKLFDRTGHGVELTDAGRRFLDPARELVRAGEAAVAAARHEDRALRVSVWGHMFLPLRTVREVVAQDRDLDIELSLRPGFTAALAGLRDGEIDFALGRTHELDEPWPAGVTRRLVRLEPVKAVMSSAAALAGADALTPGELREARLWFPAPRAKVEFLRAFTERFDVPGEFGGINLGLDPFLAHLAGHPGLFSLLCADVEVPGGSGLREIPVTGPAPLYAWHAIWRTGEQHAVLPRLLAAFAAAAAAQAWLDYDPARHWLPEADQAALPGA</sequence>
<dbReference type="PROSITE" id="PS50931">
    <property type="entry name" value="HTH_LYSR"/>
    <property type="match status" value="1"/>
</dbReference>
<reference evidence="6 7" key="1">
    <citation type="submission" date="2016-11" db="EMBL/GenBank/DDBJ databases">
        <authorList>
            <person name="Jaros S."/>
            <person name="Januszkiewicz K."/>
            <person name="Wedrychowicz H."/>
        </authorList>
    </citation>
    <scope>NUCLEOTIDE SEQUENCE [LARGE SCALE GENOMIC DNA]</scope>
    <source>
        <strain evidence="6 7">CGMCC 4.2025</strain>
    </source>
</reference>
<evidence type="ECO:0000313" key="6">
    <source>
        <dbReference type="EMBL" id="SHM76657.1"/>
    </source>
</evidence>
<protein>
    <submittedName>
        <fullName evidence="6">DNA-binding transcriptional regulator, LysR family</fullName>
    </submittedName>
</protein>
<dbReference type="EMBL" id="FRBI01000014">
    <property type="protein sequence ID" value="SHM76657.1"/>
    <property type="molecule type" value="Genomic_DNA"/>
</dbReference>
<evidence type="ECO:0000256" key="1">
    <source>
        <dbReference type="ARBA" id="ARBA00009437"/>
    </source>
</evidence>
<organism evidence="6 7">
    <name type="scientific">Actinacidiphila paucisporea</name>
    <dbReference type="NCBI Taxonomy" id="310782"/>
    <lineage>
        <taxon>Bacteria</taxon>
        <taxon>Bacillati</taxon>
        <taxon>Actinomycetota</taxon>
        <taxon>Actinomycetes</taxon>
        <taxon>Kitasatosporales</taxon>
        <taxon>Streptomycetaceae</taxon>
        <taxon>Actinacidiphila</taxon>
    </lineage>
</organism>
<dbReference type="InterPro" id="IPR005119">
    <property type="entry name" value="LysR_subst-bd"/>
</dbReference>
<evidence type="ECO:0000256" key="3">
    <source>
        <dbReference type="ARBA" id="ARBA00023125"/>
    </source>
</evidence>
<keyword evidence="2" id="KW-0805">Transcription regulation</keyword>
<dbReference type="STRING" id="310782.SAMN05216499_11434"/>
<proteinExistence type="inferred from homology"/>
<dbReference type="PRINTS" id="PR00039">
    <property type="entry name" value="HTHLYSR"/>
</dbReference>
<feature type="domain" description="HTH lysR-type" evidence="5">
    <location>
        <begin position="10"/>
        <end position="67"/>
    </location>
</feature>
<name>A0A1M7LGS3_9ACTN</name>
<evidence type="ECO:0000256" key="2">
    <source>
        <dbReference type="ARBA" id="ARBA00023015"/>
    </source>
</evidence>
<dbReference type="GO" id="GO:0032993">
    <property type="term" value="C:protein-DNA complex"/>
    <property type="evidence" value="ECO:0007669"/>
    <property type="project" value="TreeGrafter"/>
</dbReference>
<evidence type="ECO:0000313" key="7">
    <source>
        <dbReference type="Proteomes" id="UP000184111"/>
    </source>
</evidence>
<dbReference type="PANTHER" id="PTHR30346">
    <property type="entry name" value="TRANSCRIPTIONAL DUAL REGULATOR HCAR-RELATED"/>
    <property type="match status" value="1"/>
</dbReference>
<dbReference type="InterPro" id="IPR036388">
    <property type="entry name" value="WH-like_DNA-bd_sf"/>
</dbReference>
<dbReference type="Pfam" id="PF03466">
    <property type="entry name" value="LysR_substrate"/>
    <property type="match status" value="1"/>
</dbReference>
<dbReference type="SUPFAM" id="SSF53850">
    <property type="entry name" value="Periplasmic binding protein-like II"/>
    <property type="match status" value="1"/>
</dbReference>